<dbReference type="InterPro" id="IPR026983">
    <property type="entry name" value="DHC"/>
</dbReference>
<keyword evidence="3" id="KW-1185">Reference proteome</keyword>
<dbReference type="GO" id="GO:0007018">
    <property type="term" value="P:microtubule-based movement"/>
    <property type="evidence" value="ECO:0007669"/>
    <property type="project" value="InterPro"/>
</dbReference>
<dbReference type="GO" id="GO:0045505">
    <property type="term" value="F:dynein intermediate chain binding"/>
    <property type="evidence" value="ECO:0007669"/>
    <property type="project" value="InterPro"/>
</dbReference>
<name>A0A493SUH5_ANAPP</name>
<evidence type="ECO:0000313" key="2">
    <source>
        <dbReference type="Ensembl" id="ENSAPLP00000017148.1"/>
    </source>
</evidence>
<reference evidence="2" key="3">
    <citation type="submission" date="2025-09" db="UniProtKB">
        <authorList>
            <consortium name="Ensembl"/>
        </authorList>
    </citation>
    <scope>IDENTIFICATION</scope>
</reference>
<accession>A0A493SUH5</accession>
<dbReference type="PANTHER" id="PTHR46532">
    <property type="entry name" value="MALE FERTILITY FACTOR KL5"/>
    <property type="match status" value="1"/>
</dbReference>
<dbReference type="GO" id="GO:0051959">
    <property type="term" value="F:dynein light intermediate chain binding"/>
    <property type="evidence" value="ECO:0007669"/>
    <property type="project" value="InterPro"/>
</dbReference>
<dbReference type="Ensembl" id="ENSAPLT00000040099.1">
    <property type="protein sequence ID" value="ENSAPLP00000017148.1"/>
    <property type="gene ID" value="ENSAPLG00000026294.1"/>
</dbReference>
<dbReference type="GO" id="GO:0005858">
    <property type="term" value="C:axonemal dynein complex"/>
    <property type="evidence" value="ECO:0007669"/>
    <property type="project" value="TreeGrafter"/>
</dbReference>
<proteinExistence type="predicted"/>
<dbReference type="GeneTree" id="ENSGT00940000154076"/>
<dbReference type="PANTHER" id="PTHR46532:SF11">
    <property type="entry name" value="DYNEIN AXONEMAL HEAVY CHAIN 12"/>
    <property type="match status" value="1"/>
</dbReference>
<reference evidence="2" key="2">
    <citation type="submission" date="2025-08" db="UniProtKB">
        <authorList>
            <consortium name="Ensembl"/>
        </authorList>
    </citation>
    <scope>IDENTIFICATION</scope>
</reference>
<feature type="domain" description="Dynein heavy chain tail" evidence="1">
    <location>
        <begin position="548"/>
        <end position="599"/>
    </location>
</feature>
<evidence type="ECO:0000259" key="1">
    <source>
        <dbReference type="Pfam" id="PF08385"/>
    </source>
</evidence>
<protein>
    <recommendedName>
        <fullName evidence="1">Dynein heavy chain tail domain-containing protein</fullName>
    </recommendedName>
</protein>
<dbReference type="InterPro" id="IPR013594">
    <property type="entry name" value="Dynein_heavy_tail"/>
</dbReference>
<dbReference type="STRING" id="8840.ENSAPLP00000017148"/>
<reference evidence="3" key="1">
    <citation type="submission" date="2017-10" db="EMBL/GenBank/DDBJ databases">
        <title>A new Pekin duck reference genome.</title>
        <authorList>
            <person name="Hou Z.-C."/>
            <person name="Zhou Z.-K."/>
            <person name="Zhu F."/>
            <person name="Hou S.-S."/>
        </authorList>
    </citation>
    <scope>NUCLEOTIDE SEQUENCE [LARGE SCALE GENOMIC DNA]</scope>
</reference>
<dbReference type="Proteomes" id="UP000016666">
    <property type="component" value="Unassembled WGS sequence"/>
</dbReference>
<organism evidence="2 3">
    <name type="scientific">Anas platyrhynchos platyrhynchos</name>
    <name type="common">Northern mallard</name>
    <dbReference type="NCBI Taxonomy" id="8840"/>
    <lineage>
        <taxon>Eukaryota</taxon>
        <taxon>Metazoa</taxon>
        <taxon>Chordata</taxon>
        <taxon>Craniata</taxon>
        <taxon>Vertebrata</taxon>
        <taxon>Euteleostomi</taxon>
        <taxon>Archelosauria</taxon>
        <taxon>Archosauria</taxon>
        <taxon>Dinosauria</taxon>
        <taxon>Saurischia</taxon>
        <taxon>Theropoda</taxon>
        <taxon>Coelurosauria</taxon>
        <taxon>Aves</taxon>
        <taxon>Neognathae</taxon>
        <taxon>Galloanserae</taxon>
        <taxon>Anseriformes</taxon>
        <taxon>Anatidae</taxon>
        <taxon>Anatinae</taxon>
        <taxon>Anas</taxon>
    </lineage>
</organism>
<dbReference type="AlphaFoldDB" id="A0A493SUH5"/>
<dbReference type="Pfam" id="PF08385">
    <property type="entry name" value="DHC_N1"/>
    <property type="match status" value="2"/>
</dbReference>
<feature type="domain" description="Dynein heavy chain tail" evidence="1">
    <location>
        <begin position="15"/>
        <end position="492"/>
    </location>
</feature>
<sequence length="615" mass="68948">GATSPLAGPVEGSVLHSIETIVIDWSHQIRDILSKDSAQLLLEGLHPLPRTEFDFWRTRTSNLQCINEQLLSPRVSALAEILEKADSCYWPALQAMFRDVSAGLQEADNISLYLQPLQTLLEEMEQAEYLKACTLTGTLLRQLQSYIDRVLYTVCLTWVHSEHYSTPSRVIVILQEICNLLIEMVLPGLRRAEPPLSQGRWRIKLSILRCANDPVRPQDKEPRLWEFPPSLVFRRMDSFLHRLKTIEVTAQHRFLKLEKAEMGGARGNILGSQVFQIYEEVSELVKGFADCKYDPLDPAEEDFAEFQSKIQDLDRRLATILCQGFDDCNSLASAVKLVHMFSSLLDRPLIKAEVSPYYSSLLAAFSTELDAVKVLYDTQIALARAGGGALPAHTNMPPVAGQLQWSLELQQRLEGPHRELFAINHPALSSAEAELVSRKFEEMIALLQGYREETYGQWMSGVDEGCRFNLEQPLILRDPSSSLISVNFSRKVGAGAQPLPAEPSRSSAACRGNASISSPECTPDFLSGLLGNILGFPNEHHLHRGVSQLSAILREVKYLNFQQQKDIPDSAESLFAQNKTFQKFVDNLELITGWYNKASCKAGGNLLWFCCCPMP</sequence>
<evidence type="ECO:0000313" key="3">
    <source>
        <dbReference type="Proteomes" id="UP000016666"/>
    </source>
</evidence>
<dbReference type="OMA" id="SISSPEC"/>